<dbReference type="RefSeq" id="WP_218325232.1">
    <property type="nucleotide sequence ID" value="NZ_JAHUZB010000002.1"/>
</dbReference>
<name>A0ABS6TBB4_9ENTE</name>
<evidence type="ECO:0000313" key="6">
    <source>
        <dbReference type="EMBL" id="MBV7390182.1"/>
    </source>
</evidence>
<dbReference type="NCBIfam" id="TIGR02074">
    <property type="entry name" value="PBP_1a_fam"/>
    <property type="match status" value="1"/>
</dbReference>
<dbReference type="Pfam" id="PF00905">
    <property type="entry name" value="Transpeptidase"/>
    <property type="match status" value="1"/>
</dbReference>
<proteinExistence type="predicted"/>
<evidence type="ECO:0000313" key="7">
    <source>
        <dbReference type="Proteomes" id="UP000774130"/>
    </source>
</evidence>
<sequence length="767" mass="83323">MANRSRSNQSHGTSTKVKKGKKTRKSGSIILKILTALVGLVLIGVLGGIGVFAYYAKDAEPITEKSLDSTASSKFYDINGNLFEDIGSENREKATSEEIPQRLDDAIVSVEDQRFYKHHGIDPIRIAGSLIHNITNSDSGGLQGGSTLTQQLVKLSVFSTKASDQTLKRKAQEAWLATRLEKEKSKQEILTYYINKVYMGNGLYGMKTASETYYGKNLSDLSIAEAALLAGLPQAPNSYEPYEHAEAAKKRRDTVLYTMLENDKITQSEYDEAVATDIQAGLQPLNTGDNTTRKIVDNYLTEVINQIEEETDKDVYTDGLEVHTNLNMDQQTYIYNLANNTDGTIAYPDDDFQVAATMVDVNTGNVTAQIGGRNIADDVYLGFNQAVSTDRDLGSTVKPITDYGPAFEYLQYSTGATITDAKYNYPGTKTAVNNWDNSYMGTITLRQALYDSRNVPAVKLFEKVGADKSAEFLNGLGIQYKDILASNAISSNTETQEGTKYGISTEKMAAAYAAFSNGGTYYKPSYIDHIEYLDGTTQSFSSAGQKAMEESTAYMVTDVLKDVITKGSGTYASIYNVTQAGKTGTSNYSTEELAKIPHYSTISPDVSFTGYTTNYALSVWTGYSNRMTPITTASENIAQLFYRNMMQYVSQDQAPADWTKPSNVSRVGGELYINGSTASNSVDGTSYNNYYNNSTSSYNNYYDNSSSSSSAAQDYNNYSSSSVTGNETVPSSSVNNGNTNNDGTGSSTPPVDGGGDDPTGGDAGTTP</sequence>
<feature type="compositionally biased region" description="Low complexity" evidence="2">
    <location>
        <begin position="704"/>
        <end position="722"/>
    </location>
</feature>
<dbReference type="PANTHER" id="PTHR32282:SF29">
    <property type="entry name" value="PENICILLIN-BINDING PROTEIN 1A"/>
    <property type="match status" value="1"/>
</dbReference>
<evidence type="ECO:0000256" key="2">
    <source>
        <dbReference type="SAM" id="MobiDB-lite"/>
    </source>
</evidence>
<dbReference type="InterPro" id="IPR001264">
    <property type="entry name" value="Glyco_trans_51"/>
</dbReference>
<feature type="compositionally biased region" description="Polar residues" evidence="2">
    <location>
        <begin position="1"/>
        <end position="11"/>
    </location>
</feature>
<evidence type="ECO:0000259" key="4">
    <source>
        <dbReference type="Pfam" id="PF00905"/>
    </source>
</evidence>
<keyword evidence="3" id="KW-0812">Transmembrane</keyword>
<feature type="transmembrane region" description="Helical" evidence="3">
    <location>
        <begin position="29"/>
        <end position="56"/>
    </location>
</feature>
<feature type="domain" description="Glycosyl transferase family 51" evidence="5">
    <location>
        <begin position="80"/>
        <end position="259"/>
    </location>
</feature>
<feature type="compositionally biased region" description="Low complexity" evidence="2">
    <location>
        <begin position="731"/>
        <end position="751"/>
    </location>
</feature>
<feature type="region of interest" description="Disordered" evidence="2">
    <location>
        <begin position="704"/>
        <end position="767"/>
    </location>
</feature>
<feature type="domain" description="Penicillin-binding protein transpeptidase" evidence="4">
    <location>
        <begin position="355"/>
        <end position="645"/>
    </location>
</feature>
<feature type="region of interest" description="Disordered" evidence="2">
    <location>
        <begin position="1"/>
        <end position="21"/>
    </location>
</feature>
<keyword evidence="3" id="KW-1133">Transmembrane helix</keyword>
<feature type="compositionally biased region" description="Gly residues" evidence="2">
    <location>
        <begin position="752"/>
        <end position="767"/>
    </location>
</feature>
<dbReference type="PANTHER" id="PTHR32282">
    <property type="entry name" value="BINDING PROTEIN TRANSPEPTIDASE, PUTATIVE-RELATED"/>
    <property type="match status" value="1"/>
</dbReference>
<keyword evidence="1" id="KW-0808">Transferase</keyword>
<comment type="caution">
    <text evidence="6">The sequence shown here is derived from an EMBL/GenBank/DDBJ whole genome shotgun (WGS) entry which is preliminary data.</text>
</comment>
<dbReference type="Proteomes" id="UP000774130">
    <property type="component" value="Unassembled WGS sequence"/>
</dbReference>
<evidence type="ECO:0000256" key="3">
    <source>
        <dbReference type="SAM" id="Phobius"/>
    </source>
</evidence>
<evidence type="ECO:0000256" key="1">
    <source>
        <dbReference type="ARBA" id="ARBA00022679"/>
    </source>
</evidence>
<keyword evidence="7" id="KW-1185">Reference proteome</keyword>
<dbReference type="InterPro" id="IPR050396">
    <property type="entry name" value="Glycosyltr_51/Transpeptidase"/>
</dbReference>
<dbReference type="InterPro" id="IPR001460">
    <property type="entry name" value="PCN-bd_Tpept"/>
</dbReference>
<protein>
    <submittedName>
        <fullName evidence="6">PBP1A family penicillin-binding protein</fullName>
    </submittedName>
</protein>
<accession>A0ABS6TBB4</accession>
<dbReference type="Pfam" id="PF00912">
    <property type="entry name" value="Transgly"/>
    <property type="match status" value="1"/>
</dbReference>
<organism evidence="6 7">
    <name type="scientific">Enterococcus alishanensis</name>
    <dbReference type="NCBI Taxonomy" id="1303817"/>
    <lineage>
        <taxon>Bacteria</taxon>
        <taxon>Bacillati</taxon>
        <taxon>Bacillota</taxon>
        <taxon>Bacilli</taxon>
        <taxon>Lactobacillales</taxon>
        <taxon>Enterococcaceae</taxon>
        <taxon>Enterococcus</taxon>
    </lineage>
</organism>
<dbReference type="EMBL" id="JAHUZB010000002">
    <property type="protein sequence ID" value="MBV7390182.1"/>
    <property type="molecule type" value="Genomic_DNA"/>
</dbReference>
<reference evidence="6 7" key="1">
    <citation type="submission" date="2021-06" db="EMBL/GenBank/DDBJ databases">
        <title>Enterococcus alishanensis sp. nov., a novel lactic acid bacterium isolated from fresh coffee beans.</title>
        <authorList>
            <person name="Chen Y.-S."/>
        </authorList>
    </citation>
    <scope>NUCLEOTIDE SEQUENCE [LARGE SCALE GENOMIC DNA]</scope>
    <source>
        <strain evidence="6 7">ALS3</strain>
    </source>
</reference>
<keyword evidence="3" id="KW-0472">Membrane</keyword>
<gene>
    <name evidence="6" type="ORF">KUA55_05775</name>
</gene>
<evidence type="ECO:0000259" key="5">
    <source>
        <dbReference type="Pfam" id="PF00912"/>
    </source>
</evidence>